<organism evidence="1 2">
    <name type="scientific">Portunus trituberculatus</name>
    <name type="common">Swimming crab</name>
    <name type="synonym">Neptunus trituberculatus</name>
    <dbReference type="NCBI Taxonomy" id="210409"/>
    <lineage>
        <taxon>Eukaryota</taxon>
        <taxon>Metazoa</taxon>
        <taxon>Ecdysozoa</taxon>
        <taxon>Arthropoda</taxon>
        <taxon>Crustacea</taxon>
        <taxon>Multicrustacea</taxon>
        <taxon>Malacostraca</taxon>
        <taxon>Eumalacostraca</taxon>
        <taxon>Eucarida</taxon>
        <taxon>Decapoda</taxon>
        <taxon>Pleocyemata</taxon>
        <taxon>Brachyura</taxon>
        <taxon>Eubrachyura</taxon>
        <taxon>Portunoidea</taxon>
        <taxon>Portunidae</taxon>
        <taxon>Portuninae</taxon>
        <taxon>Portunus</taxon>
    </lineage>
</organism>
<evidence type="ECO:0000313" key="1">
    <source>
        <dbReference type="EMBL" id="MPC14357.1"/>
    </source>
</evidence>
<evidence type="ECO:0000313" key="2">
    <source>
        <dbReference type="Proteomes" id="UP000324222"/>
    </source>
</evidence>
<dbReference type="AlphaFoldDB" id="A0A5B7CX02"/>
<dbReference type="EMBL" id="VSRR010000345">
    <property type="protein sequence ID" value="MPC14357.1"/>
    <property type="molecule type" value="Genomic_DNA"/>
</dbReference>
<proteinExistence type="predicted"/>
<gene>
    <name evidence="1" type="ORF">E2C01_007121</name>
</gene>
<sequence length="157" mass="16823">MCKPGLQELRRGVLWYTSTWQASPYHGNDTTSASPPIPCIFSPDPRLFPRSPASPASLSPQMGVMSHGIVLLSLITVHRRVYRGEAQRASPPLLRRVTISATRAGVTAPVACIVPGSHSSGASPSPPLYSGHPFPRSDPVTLIPLLSVLSLRQPRAT</sequence>
<dbReference type="Proteomes" id="UP000324222">
    <property type="component" value="Unassembled WGS sequence"/>
</dbReference>
<name>A0A5B7CX02_PORTR</name>
<accession>A0A5B7CX02</accession>
<reference evidence="1 2" key="1">
    <citation type="submission" date="2019-05" db="EMBL/GenBank/DDBJ databases">
        <title>Another draft genome of Portunus trituberculatus and its Hox gene families provides insights of decapod evolution.</title>
        <authorList>
            <person name="Jeong J.-H."/>
            <person name="Song I."/>
            <person name="Kim S."/>
            <person name="Choi T."/>
            <person name="Kim D."/>
            <person name="Ryu S."/>
            <person name="Kim W."/>
        </authorList>
    </citation>
    <scope>NUCLEOTIDE SEQUENCE [LARGE SCALE GENOMIC DNA]</scope>
    <source>
        <tissue evidence="1">Muscle</tissue>
    </source>
</reference>
<comment type="caution">
    <text evidence="1">The sequence shown here is derived from an EMBL/GenBank/DDBJ whole genome shotgun (WGS) entry which is preliminary data.</text>
</comment>
<protein>
    <submittedName>
        <fullName evidence="1">Uncharacterized protein</fullName>
    </submittedName>
</protein>
<keyword evidence="2" id="KW-1185">Reference proteome</keyword>